<dbReference type="WBParaSite" id="SCUD_0000407001-mRNA-1">
    <property type="protein sequence ID" value="SCUD_0000407001-mRNA-1"/>
    <property type="gene ID" value="SCUD_0000407001"/>
</dbReference>
<reference evidence="1 2" key="2">
    <citation type="submission" date="2018-11" db="EMBL/GenBank/DDBJ databases">
        <authorList>
            <consortium name="Pathogen Informatics"/>
        </authorList>
    </citation>
    <scope>NUCLEOTIDE SEQUENCE [LARGE SCALE GENOMIC DNA]</scope>
    <source>
        <strain evidence="1">Dakar</strain>
        <strain evidence="2">Dakar, Senegal</strain>
    </source>
</reference>
<evidence type="ECO:0000313" key="3">
    <source>
        <dbReference type="WBParaSite" id="SCUD_0000407001-mRNA-1"/>
    </source>
</evidence>
<accession>A0A183JMY6</accession>
<dbReference type="EMBL" id="UZAK01005043">
    <property type="protein sequence ID" value="VDO86369.1"/>
    <property type="molecule type" value="Genomic_DNA"/>
</dbReference>
<dbReference type="Proteomes" id="UP000279833">
    <property type="component" value="Unassembled WGS sequence"/>
</dbReference>
<name>A0A183JMY6_9TREM</name>
<keyword evidence="2" id="KW-1185">Reference proteome</keyword>
<reference evidence="3" key="1">
    <citation type="submission" date="2016-06" db="UniProtKB">
        <authorList>
            <consortium name="WormBaseParasite"/>
        </authorList>
    </citation>
    <scope>IDENTIFICATION</scope>
</reference>
<dbReference type="AlphaFoldDB" id="A0A183JMY6"/>
<organism evidence="3">
    <name type="scientific">Schistosoma curassoni</name>
    <dbReference type="NCBI Taxonomy" id="6186"/>
    <lineage>
        <taxon>Eukaryota</taxon>
        <taxon>Metazoa</taxon>
        <taxon>Spiralia</taxon>
        <taxon>Lophotrochozoa</taxon>
        <taxon>Platyhelminthes</taxon>
        <taxon>Trematoda</taxon>
        <taxon>Digenea</taxon>
        <taxon>Strigeidida</taxon>
        <taxon>Schistosomatoidea</taxon>
        <taxon>Schistosomatidae</taxon>
        <taxon>Schistosoma</taxon>
    </lineage>
</organism>
<protein>
    <submittedName>
        <fullName evidence="1 3">Uncharacterized protein</fullName>
    </submittedName>
</protein>
<gene>
    <name evidence="1" type="ORF">SCUD_LOCUS4070</name>
</gene>
<evidence type="ECO:0000313" key="1">
    <source>
        <dbReference type="EMBL" id="VDO86369.1"/>
    </source>
</evidence>
<proteinExistence type="predicted"/>
<sequence length="77" mass="8715">MNPPDIEAAHRSSYRRQSTITMAIRQIRSASALGSDNIPADQQKHQHTHNRLTNLLQYNIENTKSSLLDDETLGDVE</sequence>
<evidence type="ECO:0000313" key="2">
    <source>
        <dbReference type="Proteomes" id="UP000279833"/>
    </source>
</evidence>